<dbReference type="Gene3D" id="3.40.50.1460">
    <property type="match status" value="1"/>
</dbReference>
<evidence type="ECO:0000313" key="11">
    <source>
        <dbReference type="EMBL" id="KAG8201446.1"/>
    </source>
</evidence>
<dbReference type="PRINTS" id="PR00376">
    <property type="entry name" value="IL1BCENZYME"/>
</dbReference>
<keyword evidence="6" id="KW-0865">Zymogen</keyword>
<keyword evidence="2" id="KW-0645">Protease</keyword>
<dbReference type="Pfam" id="PF00656">
    <property type="entry name" value="Peptidase_C14"/>
    <property type="match status" value="1"/>
</dbReference>
<dbReference type="InterPro" id="IPR029030">
    <property type="entry name" value="Caspase-like_dom_sf"/>
</dbReference>
<keyword evidence="12" id="KW-1185">Reference proteome</keyword>
<accession>A0AAV6W1B6</accession>
<evidence type="ECO:0000256" key="1">
    <source>
        <dbReference type="ARBA" id="ARBA00010134"/>
    </source>
</evidence>
<dbReference type="InterPro" id="IPR015917">
    <property type="entry name" value="Pept_C14A"/>
</dbReference>
<dbReference type="GO" id="GO:0006915">
    <property type="term" value="P:apoptotic process"/>
    <property type="evidence" value="ECO:0007669"/>
    <property type="project" value="UniProtKB-KW"/>
</dbReference>
<dbReference type="PROSITE" id="PS50208">
    <property type="entry name" value="CASPASE_P20"/>
    <property type="match status" value="1"/>
</dbReference>
<feature type="active site" evidence="7">
    <location>
        <position position="226"/>
    </location>
</feature>
<evidence type="ECO:0000313" key="12">
    <source>
        <dbReference type="Proteomes" id="UP000827092"/>
    </source>
</evidence>
<reference evidence="11 12" key="1">
    <citation type="journal article" date="2022" name="Nat. Ecol. Evol.">
        <title>A masculinizing supergene underlies an exaggerated male reproductive morph in a spider.</title>
        <authorList>
            <person name="Hendrickx F."/>
            <person name="De Corte Z."/>
            <person name="Sonet G."/>
            <person name="Van Belleghem S.M."/>
            <person name="Kostlbacher S."/>
            <person name="Vangestel C."/>
        </authorList>
    </citation>
    <scope>NUCLEOTIDE SEQUENCE [LARGE SCALE GENOMIC DNA]</scope>
    <source>
        <strain evidence="11">W744_W776</strain>
    </source>
</reference>
<dbReference type="PROSITE" id="PS01122">
    <property type="entry name" value="CASPASE_CYS"/>
    <property type="match status" value="1"/>
</dbReference>
<dbReference type="SMART" id="SM00115">
    <property type="entry name" value="CASc"/>
    <property type="match status" value="1"/>
</dbReference>
<dbReference type="Proteomes" id="UP000827092">
    <property type="component" value="Unassembled WGS sequence"/>
</dbReference>
<dbReference type="InterPro" id="IPR011600">
    <property type="entry name" value="Pept_C14_caspase"/>
</dbReference>
<feature type="domain" description="Caspase family p20" evidence="10">
    <location>
        <begin position="102"/>
        <end position="230"/>
    </location>
</feature>
<dbReference type="GO" id="GO:0004197">
    <property type="term" value="F:cysteine-type endopeptidase activity"/>
    <property type="evidence" value="ECO:0007669"/>
    <property type="project" value="InterPro"/>
</dbReference>
<keyword evidence="5" id="KW-0788">Thiol protease</keyword>
<comment type="caution">
    <text evidence="11">The sequence shown here is derived from an EMBL/GenBank/DDBJ whole genome shotgun (WGS) entry which is preliminary data.</text>
</comment>
<proteinExistence type="inferred from homology"/>
<feature type="active site" evidence="7">
    <location>
        <position position="179"/>
    </location>
</feature>
<evidence type="ECO:0000256" key="5">
    <source>
        <dbReference type="ARBA" id="ARBA00022807"/>
    </source>
</evidence>
<sequence>MDHRSRNIILRNKANLELKIDLEQLKPHLVKHKIFSRAMLKDIFETRECDLYTELLTRGPDALGKFLRALNDAEYHEEAKILSPSETLRLQTRMCYKMISKPLGYCKIINNVKFDFNIMEERFGSDMDASELSRVFYEIGYEVFTEHNLTDYQMRESLEKFAANDWTKVDSCIIIILSHGDTSDNQDMIYGVNNIGISKMDIYEMFDNRHCKQLQDKPKIFIFQACRGVREDNGVKESTDATVVRPVKRPFMSDMLVVHSALPNHVSYRDFEKGTWFCQDLVQVLSSDYLNDPLETMLQRVDRKMGIRLSARNMKQVTHIDKYGLKADIYFCLNNLTELPEFYIPFNSS</sequence>
<evidence type="ECO:0000256" key="8">
    <source>
        <dbReference type="RuleBase" id="RU003971"/>
    </source>
</evidence>
<dbReference type="PROSITE" id="PS50207">
    <property type="entry name" value="CASPASE_P10"/>
    <property type="match status" value="1"/>
</dbReference>
<evidence type="ECO:0000256" key="3">
    <source>
        <dbReference type="ARBA" id="ARBA00022703"/>
    </source>
</evidence>
<organism evidence="11 12">
    <name type="scientific">Oedothorax gibbosus</name>
    <dbReference type="NCBI Taxonomy" id="931172"/>
    <lineage>
        <taxon>Eukaryota</taxon>
        <taxon>Metazoa</taxon>
        <taxon>Ecdysozoa</taxon>
        <taxon>Arthropoda</taxon>
        <taxon>Chelicerata</taxon>
        <taxon>Arachnida</taxon>
        <taxon>Araneae</taxon>
        <taxon>Araneomorphae</taxon>
        <taxon>Entelegynae</taxon>
        <taxon>Araneoidea</taxon>
        <taxon>Linyphiidae</taxon>
        <taxon>Erigoninae</taxon>
        <taxon>Oedothorax</taxon>
    </lineage>
</organism>
<evidence type="ECO:0000259" key="10">
    <source>
        <dbReference type="PROSITE" id="PS50208"/>
    </source>
</evidence>
<dbReference type="Gene3D" id="1.10.533.10">
    <property type="entry name" value="Death Domain, Fas"/>
    <property type="match status" value="1"/>
</dbReference>
<evidence type="ECO:0000256" key="4">
    <source>
        <dbReference type="ARBA" id="ARBA00022801"/>
    </source>
</evidence>
<feature type="domain" description="Caspase family p10" evidence="9">
    <location>
        <begin position="248"/>
        <end position="305"/>
    </location>
</feature>
<gene>
    <name evidence="11" type="ORF">JTE90_024316</name>
</gene>
<dbReference type="PANTHER" id="PTHR47901:SF8">
    <property type="entry name" value="CASPASE-3"/>
    <property type="match status" value="1"/>
</dbReference>
<evidence type="ECO:0008006" key="13">
    <source>
        <dbReference type="Google" id="ProtNLM"/>
    </source>
</evidence>
<dbReference type="InterPro" id="IPR002138">
    <property type="entry name" value="Pept_C14_p10"/>
</dbReference>
<dbReference type="InterPro" id="IPR033139">
    <property type="entry name" value="Caspase_cys_AS"/>
</dbReference>
<dbReference type="GO" id="GO:0006508">
    <property type="term" value="P:proteolysis"/>
    <property type="evidence" value="ECO:0007669"/>
    <property type="project" value="UniProtKB-KW"/>
</dbReference>
<evidence type="ECO:0000259" key="9">
    <source>
        <dbReference type="PROSITE" id="PS50207"/>
    </source>
</evidence>
<dbReference type="PANTHER" id="PTHR47901">
    <property type="entry name" value="CASPASE RECRUITMENT DOMAIN-CONTAINING PROTEIN 18"/>
    <property type="match status" value="1"/>
</dbReference>
<keyword evidence="3" id="KW-0053">Apoptosis</keyword>
<evidence type="ECO:0000256" key="2">
    <source>
        <dbReference type="ARBA" id="ARBA00022670"/>
    </source>
</evidence>
<dbReference type="InterPro" id="IPR001309">
    <property type="entry name" value="Pept_C14_p20"/>
</dbReference>
<dbReference type="SUPFAM" id="SSF47986">
    <property type="entry name" value="DEATH domain"/>
    <property type="match status" value="1"/>
</dbReference>
<evidence type="ECO:0000256" key="7">
    <source>
        <dbReference type="PIRSR" id="PIRSR038001-1"/>
    </source>
</evidence>
<dbReference type="AlphaFoldDB" id="A0AAV6W1B6"/>
<name>A0AAV6W1B6_9ARAC</name>
<protein>
    <recommendedName>
        <fullName evidence="13">Caspase Dronc</fullName>
    </recommendedName>
</protein>
<comment type="similarity">
    <text evidence="1 8">Belongs to the peptidase C14A family.</text>
</comment>
<dbReference type="SUPFAM" id="SSF52129">
    <property type="entry name" value="Caspase-like"/>
    <property type="match status" value="1"/>
</dbReference>
<dbReference type="EMBL" id="JAFNEN010000005">
    <property type="protein sequence ID" value="KAG8201446.1"/>
    <property type="molecule type" value="Genomic_DNA"/>
</dbReference>
<keyword evidence="4" id="KW-0378">Hydrolase</keyword>
<evidence type="ECO:0000256" key="6">
    <source>
        <dbReference type="ARBA" id="ARBA00023145"/>
    </source>
</evidence>
<dbReference type="InterPro" id="IPR011029">
    <property type="entry name" value="DEATH-like_dom_sf"/>
</dbReference>
<dbReference type="InterPro" id="IPR002398">
    <property type="entry name" value="Pept_C14"/>
</dbReference>
<dbReference type="PIRSF" id="PIRSF038001">
    <property type="entry name" value="Caspase_ICE"/>
    <property type="match status" value="1"/>
</dbReference>